<dbReference type="PROSITE" id="PS01215">
    <property type="entry name" value="MRP"/>
    <property type="match status" value="1"/>
</dbReference>
<organism evidence="10 11">
    <name type="scientific">Candidatus Terraquivivens tikiterensis</name>
    <dbReference type="NCBI Taxonomy" id="1980982"/>
    <lineage>
        <taxon>Archaea</taxon>
        <taxon>Nitrososphaerota</taxon>
        <taxon>Candidatus Wolframiiraptoraceae</taxon>
        <taxon>Candidatus Terraquivivens</taxon>
    </lineage>
</organism>
<dbReference type="Gene3D" id="3.30.300.130">
    <property type="entry name" value="Fe-S cluster assembly (FSCA)"/>
    <property type="match status" value="1"/>
</dbReference>
<dbReference type="GO" id="GO:0046872">
    <property type="term" value="F:metal ion binding"/>
    <property type="evidence" value="ECO:0007669"/>
    <property type="project" value="UniProtKB-KW"/>
</dbReference>
<dbReference type="Pfam" id="PF10609">
    <property type="entry name" value="ParA"/>
    <property type="match status" value="1"/>
</dbReference>
<evidence type="ECO:0000256" key="3">
    <source>
        <dbReference type="ARBA" id="ARBA00022840"/>
    </source>
</evidence>
<evidence type="ECO:0000256" key="1">
    <source>
        <dbReference type="ARBA" id="ARBA00022723"/>
    </source>
</evidence>
<dbReference type="InterPro" id="IPR034904">
    <property type="entry name" value="FSCA_dom_sf"/>
</dbReference>
<dbReference type="GO" id="GO:0016226">
    <property type="term" value="P:iron-sulfur cluster assembly"/>
    <property type="evidence" value="ECO:0007669"/>
    <property type="project" value="InterPro"/>
</dbReference>
<protein>
    <recommendedName>
        <fullName evidence="7 8">Iron-sulfur cluster carrier protein</fullName>
    </recommendedName>
</protein>
<dbReference type="SUPFAM" id="SSF52540">
    <property type="entry name" value="P-loop containing nucleoside triphosphate hydrolases"/>
    <property type="match status" value="1"/>
</dbReference>
<dbReference type="AlphaFoldDB" id="A0A2R7Y381"/>
<feature type="domain" description="MIP18 family-like" evidence="9">
    <location>
        <begin position="4"/>
        <end position="77"/>
    </location>
</feature>
<dbReference type="HAMAP" id="MF_02040">
    <property type="entry name" value="Mrp_NBP35"/>
    <property type="match status" value="1"/>
</dbReference>
<reference evidence="10 11" key="1">
    <citation type="submission" date="2017-04" db="EMBL/GenBank/DDBJ databases">
        <title>Draft Aigarchaeota genome from a New Zealand hot spring.</title>
        <authorList>
            <person name="Reysenbach A.-L."/>
            <person name="Donaho J.A."/>
            <person name="Gerhart J."/>
            <person name="Kelley J.F."/>
            <person name="Kouba K."/>
            <person name="Podar M."/>
            <person name="Stott M."/>
        </authorList>
    </citation>
    <scope>NUCLEOTIDE SEQUENCE [LARGE SCALE GENOMIC DNA]</scope>
    <source>
        <strain evidence="10">NZ13_MG1</strain>
    </source>
</reference>
<dbReference type="GO" id="GO:0051539">
    <property type="term" value="F:4 iron, 4 sulfur cluster binding"/>
    <property type="evidence" value="ECO:0007669"/>
    <property type="project" value="TreeGrafter"/>
</dbReference>
<dbReference type="InterPro" id="IPR027417">
    <property type="entry name" value="P-loop_NTPase"/>
</dbReference>
<keyword evidence="4 8" id="KW-0408">Iron</keyword>
<dbReference type="Proteomes" id="UP000244066">
    <property type="component" value="Unassembled WGS sequence"/>
</dbReference>
<dbReference type="GO" id="GO:0140663">
    <property type="term" value="F:ATP-dependent FeS chaperone activity"/>
    <property type="evidence" value="ECO:0007669"/>
    <property type="project" value="InterPro"/>
</dbReference>
<dbReference type="PANTHER" id="PTHR42961:SF2">
    <property type="entry name" value="IRON-SULFUR PROTEIN NUBPL"/>
    <property type="match status" value="1"/>
</dbReference>
<evidence type="ECO:0000256" key="8">
    <source>
        <dbReference type="HAMAP-Rule" id="MF_02040"/>
    </source>
</evidence>
<evidence type="ECO:0000259" key="9">
    <source>
        <dbReference type="Pfam" id="PF01883"/>
    </source>
</evidence>
<feature type="binding site" evidence="8">
    <location>
        <begin position="103"/>
        <end position="110"/>
    </location>
    <ligand>
        <name>ATP</name>
        <dbReference type="ChEBI" id="CHEBI:30616"/>
    </ligand>
</feature>
<comment type="caution">
    <text evidence="10">The sequence shown here is derived from an EMBL/GenBank/DDBJ whole genome shotgun (WGS) entry which is preliminary data.</text>
</comment>
<dbReference type="GO" id="GO:0016887">
    <property type="term" value="F:ATP hydrolysis activity"/>
    <property type="evidence" value="ECO:0007669"/>
    <property type="project" value="UniProtKB-UniRule"/>
</dbReference>
<comment type="similarity">
    <text evidence="8">Belongs to the Mrp/NBP35 ATP-binding proteins family.</text>
</comment>
<sequence length="353" mass="37181">MPTKEEVVQALKKVIDPELGIDIVSLGMVKEVDTKNGSVEVTLELTTPACPFRAQLKDHAEKVLKALPGVSSVKVSVVARVLPSRAGEKILPGVKNIIAIASGKGGVGKSTVAVNVGLALAELGSSVGILDADIYGPTVPRILNVKVGLANAGDKIAPAISYNGVKVMSIGFLLQEDEPVIWRGPLVANAIRQFLTDVEWGDLDYLIVDLPPGTGDASLTLAQSIPLTGVVIVSTPQDAALRIATKALNMFRKLNVEIIGIVENMSYFVCPNCGHVFEIFGRGGVKAACERLGTRFLGEIPLSPDIRANGDLGKPVVIAAPRSESAEAFRKVAYEIAGSVSVIAYKRGKDSRG</sequence>
<keyword evidence="8" id="KW-0378">Hydrolase</keyword>
<comment type="subunit">
    <text evidence="8">Homodimer.</text>
</comment>
<dbReference type="InterPro" id="IPR000808">
    <property type="entry name" value="Mrp-like_CS"/>
</dbReference>
<evidence type="ECO:0000256" key="2">
    <source>
        <dbReference type="ARBA" id="ARBA00022741"/>
    </source>
</evidence>
<evidence type="ECO:0000256" key="4">
    <source>
        <dbReference type="ARBA" id="ARBA00023004"/>
    </source>
</evidence>
<evidence type="ECO:0000313" key="11">
    <source>
        <dbReference type="Proteomes" id="UP000244066"/>
    </source>
</evidence>
<dbReference type="InterPro" id="IPR019591">
    <property type="entry name" value="Mrp/NBP35_ATP-bd"/>
</dbReference>
<gene>
    <name evidence="10" type="ORF">B9J98_05140</name>
</gene>
<evidence type="ECO:0000256" key="5">
    <source>
        <dbReference type="ARBA" id="ARBA00023014"/>
    </source>
</evidence>
<dbReference type="Gene3D" id="3.40.50.300">
    <property type="entry name" value="P-loop containing nucleotide triphosphate hydrolases"/>
    <property type="match status" value="1"/>
</dbReference>
<name>A0A2R7Y381_9ARCH</name>
<keyword evidence="1 8" id="KW-0479">Metal-binding</keyword>
<dbReference type="EMBL" id="NDWU01000012">
    <property type="protein sequence ID" value="PUA31879.1"/>
    <property type="molecule type" value="Genomic_DNA"/>
</dbReference>
<dbReference type="InterPro" id="IPR002744">
    <property type="entry name" value="MIP18-like"/>
</dbReference>
<comment type="function">
    <text evidence="6 8">Binds and transfers iron-sulfur (Fe-S) clusters to target apoproteins. Can hydrolyze ATP.</text>
</comment>
<dbReference type="PANTHER" id="PTHR42961">
    <property type="entry name" value="IRON-SULFUR PROTEIN NUBPL"/>
    <property type="match status" value="1"/>
</dbReference>
<evidence type="ECO:0000256" key="6">
    <source>
        <dbReference type="ARBA" id="ARBA00058094"/>
    </source>
</evidence>
<dbReference type="Pfam" id="PF01883">
    <property type="entry name" value="FeS_assembly_P"/>
    <property type="match status" value="1"/>
</dbReference>
<keyword evidence="3 8" id="KW-0067">ATP-binding</keyword>
<dbReference type="GO" id="GO:0005524">
    <property type="term" value="F:ATP binding"/>
    <property type="evidence" value="ECO:0007669"/>
    <property type="project" value="UniProtKB-UniRule"/>
</dbReference>
<evidence type="ECO:0000313" key="10">
    <source>
        <dbReference type="EMBL" id="PUA31879.1"/>
    </source>
</evidence>
<accession>A0A2R7Y381</accession>
<evidence type="ECO:0000256" key="7">
    <source>
        <dbReference type="ARBA" id="ARBA00074706"/>
    </source>
</evidence>
<proteinExistence type="inferred from homology"/>
<dbReference type="FunFam" id="3.40.50.300:FF:001119">
    <property type="entry name" value="Iron-sulfur cluster carrier protein"/>
    <property type="match status" value="1"/>
</dbReference>
<dbReference type="CDD" id="cd02037">
    <property type="entry name" value="Mrp_NBP35"/>
    <property type="match status" value="1"/>
</dbReference>
<dbReference type="SUPFAM" id="SSF117916">
    <property type="entry name" value="Fe-S cluster assembly (FSCA) domain-like"/>
    <property type="match status" value="1"/>
</dbReference>
<keyword evidence="5 8" id="KW-0411">Iron-sulfur</keyword>
<dbReference type="InterPro" id="IPR044304">
    <property type="entry name" value="NUBPL-like"/>
</dbReference>
<dbReference type="InterPro" id="IPR033756">
    <property type="entry name" value="YlxH/NBP35"/>
</dbReference>
<keyword evidence="2 8" id="KW-0547">Nucleotide-binding</keyword>